<feature type="compositionally biased region" description="Basic and acidic residues" evidence="1">
    <location>
        <begin position="543"/>
        <end position="558"/>
    </location>
</feature>
<feature type="region of interest" description="Disordered" evidence="1">
    <location>
        <begin position="679"/>
        <end position="723"/>
    </location>
</feature>
<dbReference type="OrthoDB" id="432685at2759"/>
<dbReference type="PANTHER" id="PTHR45615">
    <property type="entry name" value="MYOSIN HEAVY CHAIN, NON-MUSCLE"/>
    <property type="match status" value="1"/>
</dbReference>
<gene>
    <name evidence="2" type="ORF">BDP27DRAFT_1441669</name>
</gene>
<feature type="compositionally biased region" description="Basic and acidic residues" evidence="1">
    <location>
        <begin position="710"/>
        <end position="723"/>
    </location>
</feature>
<evidence type="ECO:0000256" key="1">
    <source>
        <dbReference type="SAM" id="MobiDB-lite"/>
    </source>
</evidence>
<feature type="compositionally biased region" description="Low complexity" evidence="1">
    <location>
        <begin position="201"/>
        <end position="235"/>
    </location>
</feature>
<dbReference type="Proteomes" id="UP000772434">
    <property type="component" value="Unassembled WGS sequence"/>
</dbReference>
<proteinExistence type="predicted"/>
<comment type="caution">
    <text evidence="2">The sequence shown here is derived from an EMBL/GenBank/DDBJ whole genome shotgun (WGS) entry which is preliminary data.</text>
</comment>
<feature type="region of interest" description="Disordered" evidence="1">
    <location>
        <begin position="542"/>
        <end position="578"/>
    </location>
</feature>
<feature type="compositionally biased region" description="Polar residues" evidence="1">
    <location>
        <begin position="162"/>
        <end position="171"/>
    </location>
</feature>
<feature type="compositionally biased region" description="Low complexity" evidence="1">
    <location>
        <begin position="306"/>
        <end position="316"/>
    </location>
</feature>
<protein>
    <submittedName>
        <fullName evidence="2">Uncharacterized protein</fullName>
    </submittedName>
</protein>
<dbReference type="EMBL" id="JADNRY010000003">
    <property type="protein sequence ID" value="KAF9077614.1"/>
    <property type="molecule type" value="Genomic_DNA"/>
</dbReference>
<organism evidence="2 3">
    <name type="scientific">Rhodocollybia butyracea</name>
    <dbReference type="NCBI Taxonomy" id="206335"/>
    <lineage>
        <taxon>Eukaryota</taxon>
        <taxon>Fungi</taxon>
        <taxon>Dikarya</taxon>
        <taxon>Basidiomycota</taxon>
        <taxon>Agaricomycotina</taxon>
        <taxon>Agaricomycetes</taxon>
        <taxon>Agaricomycetidae</taxon>
        <taxon>Agaricales</taxon>
        <taxon>Marasmiineae</taxon>
        <taxon>Omphalotaceae</taxon>
        <taxon>Rhodocollybia</taxon>
    </lineage>
</organism>
<keyword evidence="3" id="KW-1185">Reference proteome</keyword>
<feature type="compositionally biased region" description="Low complexity" evidence="1">
    <location>
        <begin position="117"/>
        <end position="143"/>
    </location>
</feature>
<sequence length="911" mass="100827">MDNYGRSRESIAELDGLLAQIFSDHPQSQSMEEDKIGIPVRYLPDIFKSLDQKGLLTLDPEQEATMAGLISQFEETYLVESGTLLSLVAQLSKSVSKYEESALDDIDERVIRGRPRTSSTSSNSSSGSNGTSRYPSRPPSRSGQPPPTPTHPQTPLDKRQRSTPLSANPPSAYQRRPPPHRRKSDASPGRDYSSGGGGDSDGTSGSARSPRSRAGSQSVTTPSSSSTVFPSSAGFTSPTRDRFLVDGSSSPEDNTTRLPTAYDFADSISRIPMPRPSDSDDEDDEHDGRGSPDSIYTHLVFDPETGTRSTTSSTASLLPEARLDALTRANKDLAKRLQETEQSTSKKLGAQEQELEELELQLDELRTELARSKREEKELRAKERSASTQINSLESEIARLAKELSTVTQTYQGLQKQYAEQLALSERYRQELRDREATIRALRELDENHGEEMGKMTQREKEWVERVSKLEREVEEARDACTELAQQKIQNIGLKETIDRMRFEMDEMRNTMTSGLGTIGMPGSGINSRANTISKSLGAELQSRLEQEEKERTERGDTENTDTEGEDTVVEESVDDTDEEGNIVTTIIKRTRRKVTSRAQTELPTLKRQYSGGKVIERRIEEFEDDKEYADCAIQYDPLVFFDPESDDGFLRSASLQTDAEPAPVERLMAEIDIQTEAVEKEEEATTSTPTIPTDEPPAYPGPSTSSQAEKVRTAEEEREKEEQAELAILRKWHHTLQGRDALDVKDVFMHSSRGTGLSIPKTIMKDWARVQRTAGVDCGIVERLLAAAAEDAVEEEDDHEPSESRLSLRRLSNRIPSQFKLTTYIPQSVIYGSLSLIVGVVLAPHIAHQMNDPYGGANYYDRRAWASFNNLGGGGEGFGGGAHGGAEGAVWRVLEAIVGGGARYARGMPT</sequence>
<evidence type="ECO:0000313" key="2">
    <source>
        <dbReference type="EMBL" id="KAF9077614.1"/>
    </source>
</evidence>
<feature type="region of interest" description="Disordered" evidence="1">
    <location>
        <begin position="108"/>
        <end position="322"/>
    </location>
</feature>
<feature type="compositionally biased region" description="Acidic residues" evidence="1">
    <location>
        <begin position="559"/>
        <end position="578"/>
    </location>
</feature>
<reference evidence="2" key="1">
    <citation type="submission" date="2020-11" db="EMBL/GenBank/DDBJ databases">
        <authorList>
            <consortium name="DOE Joint Genome Institute"/>
            <person name="Ahrendt S."/>
            <person name="Riley R."/>
            <person name="Andreopoulos W."/>
            <person name="Labutti K."/>
            <person name="Pangilinan J."/>
            <person name="Ruiz-Duenas F.J."/>
            <person name="Barrasa J.M."/>
            <person name="Sanchez-Garcia M."/>
            <person name="Camarero S."/>
            <person name="Miyauchi S."/>
            <person name="Serrano A."/>
            <person name="Linde D."/>
            <person name="Babiker R."/>
            <person name="Drula E."/>
            <person name="Ayuso-Fernandez I."/>
            <person name="Pacheco R."/>
            <person name="Padilla G."/>
            <person name="Ferreira P."/>
            <person name="Barriuso J."/>
            <person name="Kellner H."/>
            <person name="Castanera R."/>
            <person name="Alfaro M."/>
            <person name="Ramirez L."/>
            <person name="Pisabarro A.G."/>
            <person name="Kuo A."/>
            <person name="Tritt A."/>
            <person name="Lipzen A."/>
            <person name="He G."/>
            <person name="Yan M."/>
            <person name="Ng V."/>
            <person name="Cullen D."/>
            <person name="Martin F."/>
            <person name="Rosso M.-N."/>
            <person name="Henrissat B."/>
            <person name="Hibbett D."/>
            <person name="Martinez A.T."/>
            <person name="Grigoriev I.V."/>
        </authorList>
    </citation>
    <scope>NUCLEOTIDE SEQUENCE</scope>
    <source>
        <strain evidence="2">AH 40177</strain>
    </source>
</reference>
<feature type="region of interest" description="Disordered" evidence="1">
    <location>
        <begin position="334"/>
        <end position="353"/>
    </location>
</feature>
<name>A0A9P5UFT4_9AGAR</name>
<feature type="compositionally biased region" description="Polar residues" evidence="1">
    <location>
        <begin position="247"/>
        <end position="258"/>
    </location>
</feature>
<dbReference type="PANTHER" id="PTHR45615:SF63">
    <property type="entry name" value="CHROMOSOME UNDETERMINED SCAFFOLD_10, WHOLE GENOME SHOTGUN SEQUENCE"/>
    <property type="match status" value="1"/>
</dbReference>
<dbReference type="AlphaFoldDB" id="A0A9P5UFT4"/>
<evidence type="ECO:0000313" key="3">
    <source>
        <dbReference type="Proteomes" id="UP000772434"/>
    </source>
</evidence>
<accession>A0A9P5UFT4</accession>